<reference evidence="2" key="1">
    <citation type="submission" date="2019-10" db="EMBL/GenBank/DDBJ databases">
        <authorList>
            <person name="Soares A.E.R."/>
            <person name="Aleixo A."/>
            <person name="Schneider P."/>
            <person name="Miyaki C.Y."/>
            <person name="Schneider M.P."/>
            <person name="Mello C."/>
            <person name="Vasconcelos A.T.R."/>
        </authorList>
    </citation>
    <scope>NUCLEOTIDE SEQUENCE</scope>
    <source>
        <tissue evidence="2">Muscle</tissue>
    </source>
</reference>
<evidence type="ECO:0000313" key="3">
    <source>
        <dbReference type="Proteomes" id="UP001145742"/>
    </source>
</evidence>
<dbReference type="Pfam" id="PF14914">
    <property type="entry name" value="LRRC37AB_C"/>
    <property type="match status" value="1"/>
</dbReference>
<feature type="domain" description="LRRC37A/B like protein 1 C-terminal" evidence="1">
    <location>
        <begin position="70"/>
        <end position="126"/>
    </location>
</feature>
<evidence type="ECO:0000313" key="2">
    <source>
        <dbReference type="EMBL" id="KAJ7419691.1"/>
    </source>
</evidence>
<evidence type="ECO:0000259" key="1">
    <source>
        <dbReference type="Pfam" id="PF14914"/>
    </source>
</evidence>
<keyword evidence="3" id="KW-1185">Reference proteome</keyword>
<comment type="caution">
    <text evidence="2">The sequence shown here is derived from an EMBL/GenBank/DDBJ whole genome shotgun (WGS) entry which is preliminary data.</text>
</comment>
<dbReference type="EMBL" id="WHWB01033468">
    <property type="protein sequence ID" value="KAJ7419691.1"/>
    <property type="molecule type" value="Genomic_DNA"/>
</dbReference>
<sequence length="158" mass="18345">MHCSQHSSFRPGLTLGEHQRDEEFIRWQQYYKRWIGQDAEIRDPTTLNREALQQFDRNMNDFRSYIDVLDRAMQTFIAHVTGALSMDSSLPKLWLPCAKMVSKTGLLLKRLSERKDNQGASALADQCLQQGNLFTGLAWEELTGKIQLEKNQRTKKLD</sequence>
<accession>A0ABQ9DD78</accession>
<organism evidence="2 3">
    <name type="scientific">Willisornis vidua</name>
    <name type="common">Xingu scale-backed antbird</name>
    <dbReference type="NCBI Taxonomy" id="1566151"/>
    <lineage>
        <taxon>Eukaryota</taxon>
        <taxon>Metazoa</taxon>
        <taxon>Chordata</taxon>
        <taxon>Craniata</taxon>
        <taxon>Vertebrata</taxon>
        <taxon>Euteleostomi</taxon>
        <taxon>Archelosauria</taxon>
        <taxon>Archosauria</taxon>
        <taxon>Dinosauria</taxon>
        <taxon>Saurischia</taxon>
        <taxon>Theropoda</taxon>
        <taxon>Coelurosauria</taxon>
        <taxon>Aves</taxon>
        <taxon>Neognathae</taxon>
        <taxon>Neoaves</taxon>
        <taxon>Telluraves</taxon>
        <taxon>Australaves</taxon>
        <taxon>Passeriformes</taxon>
        <taxon>Thamnophilidae</taxon>
        <taxon>Willisornis</taxon>
    </lineage>
</organism>
<proteinExistence type="predicted"/>
<name>A0ABQ9DD78_9PASS</name>
<gene>
    <name evidence="2" type="ORF">WISP_52644</name>
</gene>
<dbReference type="InterPro" id="IPR029423">
    <property type="entry name" value="LRRC37AB_C"/>
</dbReference>
<protein>
    <recommendedName>
        <fullName evidence="1">LRRC37A/B like protein 1 C-terminal domain-containing protein</fullName>
    </recommendedName>
</protein>
<dbReference type="Proteomes" id="UP001145742">
    <property type="component" value="Unassembled WGS sequence"/>
</dbReference>